<accession>A0A6A6T5P8</accession>
<dbReference type="Proteomes" id="UP000799324">
    <property type="component" value="Unassembled WGS sequence"/>
</dbReference>
<evidence type="ECO:0000256" key="1">
    <source>
        <dbReference type="SAM" id="MobiDB-lite"/>
    </source>
</evidence>
<feature type="compositionally biased region" description="Acidic residues" evidence="1">
    <location>
        <begin position="25"/>
        <end position="36"/>
    </location>
</feature>
<keyword evidence="3" id="KW-1185">Reference proteome</keyword>
<protein>
    <submittedName>
        <fullName evidence="2">Uncharacterized protein</fullName>
    </submittedName>
</protein>
<gene>
    <name evidence="2" type="ORF">K491DRAFT_693232</name>
</gene>
<feature type="compositionally biased region" description="Acidic residues" evidence="1">
    <location>
        <begin position="1"/>
        <end position="15"/>
    </location>
</feature>
<dbReference type="EMBL" id="MU004354">
    <property type="protein sequence ID" value="KAF2655080.1"/>
    <property type="molecule type" value="Genomic_DNA"/>
</dbReference>
<reference evidence="2" key="1">
    <citation type="journal article" date="2020" name="Stud. Mycol.">
        <title>101 Dothideomycetes genomes: a test case for predicting lifestyles and emergence of pathogens.</title>
        <authorList>
            <person name="Haridas S."/>
            <person name="Albert R."/>
            <person name="Binder M."/>
            <person name="Bloem J."/>
            <person name="Labutti K."/>
            <person name="Salamov A."/>
            <person name="Andreopoulos B."/>
            <person name="Baker S."/>
            <person name="Barry K."/>
            <person name="Bills G."/>
            <person name="Bluhm B."/>
            <person name="Cannon C."/>
            <person name="Castanera R."/>
            <person name="Culley D."/>
            <person name="Daum C."/>
            <person name="Ezra D."/>
            <person name="Gonzalez J."/>
            <person name="Henrissat B."/>
            <person name="Kuo A."/>
            <person name="Liang C."/>
            <person name="Lipzen A."/>
            <person name="Lutzoni F."/>
            <person name="Magnuson J."/>
            <person name="Mondo S."/>
            <person name="Nolan M."/>
            <person name="Ohm R."/>
            <person name="Pangilinan J."/>
            <person name="Park H.-J."/>
            <person name="Ramirez L."/>
            <person name="Alfaro M."/>
            <person name="Sun H."/>
            <person name="Tritt A."/>
            <person name="Yoshinaga Y."/>
            <person name="Zwiers L.-H."/>
            <person name="Turgeon B."/>
            <person name="Goodwin S."/>
            <person name="Spatafora J."/>
            <person name="Crous P."/>
            <person name="Grigoriev I."/>
        </authorList>
    </citation>
    <scope>NUCLEOTIDE SEQUENCE</scope>
    <source>
        <strain evidence="2">CBS 122681</strain>
    </source>
</reference>
<feature type="region of interest" description="Disordered" evidence="1">
    <location>
        <begin position="1"/>
        <end position="51"/>
    </location>
</feature>
<evidence type="ECO:0000313" key="3">
    <source>
        <dbReference type="Proteomes" id="UP000799324"/>
    </source>
</evidence>
<name>A0A6A6T5P8_9PLEO</name>
<organism evidence="2 3">
    <name type="scientific">Lophiostoma macrostomum CBS 122681</name>
    <dbReference type="NCBI Taxonomy" id="1314788"/>
    <lineage>
        <taxon>Eukaryota</taxon>
        <taxon>Fungi</taxon>
        <taxon>Dikarya</taxon>
        <taxon>Ascomycota</taxon>
        <taxon>Pezizomycotina</taxon>
        <taxon>Dothideomycetes</taxon>
        <taxon>Pleosporomycetidae</taxon>
        <taxon>Pleosporales</taxon>
        <taxon>Lophiostomataceae</taxon>
        <taxon>Lophiostoma</taxon>
    </lineage>
</organism>
<sequence length="108" mass="11916">MGRYEDEEDEEEDKEEKDVSAEEKGAEEEQVAEDFSDIFGVPVEAQDGEKPHQWVRVGDEANKVPFAGCMVDRDLVLAAGLEETEEEELAALMVGYEQGPHGDKAAEG</sequence>
<proteinExistence type="predicted"/>
<dbReference type="AlphaFoldDB" id="A0A6A6T5P8"/>
<evidence type="ECO:0000313" key="2">
    <source>
        <dbReference type="EMBL" id="KAF2655080.1"/>
    </source>
</evidence>